<evidence type="ECO:0000313" key="2">
    <source>
        <dbReference type="Proteomes" id="UP000020077"/>
    </source>
</evidence>
<comment type="caution">
    <text evidence="1">The sequence shown here is derived from an EMBL/GenBank/DDBJ whole genome shotgun (WGS) entry which is preliminary data.</text>
</comment>
<evidence type="ECO:0000313" key="1">
    <source>
        <dbReference type="EMBL" id="KFB71782.1"/>
    </source>
</evidence>
<accession>A0A080LTE8</accession>
<dbReference type="Proteomes" id="UP000020077">
    <property type="component" value="Unassembled WGS sequence"/>
</dbReference>
<name>A0A080LTE8_9PROT</name>
<gene>
    <name evidence="1" type="ORF">AW09_003072</name>
</gene>
<organism evidence="1 2">
    <name type="scientific">Candidatus Accumulibacter phosphatis</name>
    <dbReference type="NCBI Taxonomy" id="327160"/>
    <lineage>
        <taxon>Bacteria</taxon>
        <taxon>Pseudomonadati</taxon>
        <taxon>Pseudomonadota</taxon>
        <taxon>Betaproteobacteria</taxon>
        <taxon>Candidatus Accumulibacter</taxon>
    </lineage>
</organism>
<dbReference type="AlphaFoldDB" id="A0A080LTE8"/>
<sequence>MAGQRSLRDAFQYGQKQADPGEQGQLDACRRPAVHLLVAQDEEVAPGLREFVTQAAGRSRTGMYRGAVQPRIFGIGEGERRIGAHQQPAFPCPCRGQWCDQEAACRQFCRQGGRPAIEINYVAGSRGDSLVGRQQQRVGRSVPDRSTVPTAIQTQIPARLFLPGVLSTDAAQHHAAAATPTEAAEQCFGTAFLVTAQGLAQPLR</sequence>
<proteinExistence type="predicted"/>
<protein>
    <submittedName>
        <fullName evidence="1">Uncharacterized protein</fullName>
    </submittedName>
</protein>
<reference evidence="1 2" key="1">
    <citation type="submission" date="2014-02" db="EMBL/GenBank/DDBJ databases">
        <title>Expanding our view of genomic diversity in Candidatus Accumulibacter clades.</title>
        <authorList>
            <person name="Skennerton C.T."/>
            <person name="Barr J.J."/>
            <person name="Slater F.R."/>
            <person name="Bond P.L."/>
            <person name="Tyson G.W."/>
        </authorList>
    </citation>
    <scope>NUCLEOTIDE SEQUENCE [LARGE SCALE GENOMIC DNA]</scope>
    <source>
        <strain evidence="2">BA-91</strain>
    </source>
</reference>
<dbReference type="EMBL" id="JDVG02000493">
    <property type="protein sequence ID" value="KFB71782.1"/>
    <property type="molecule type" value="Genomic_DNA"/>
</dbReference>